<name>A0A1G5AB59_9FIRM</name>
<organism evidence="6 7">
    <name type="scientific">Butyrivibrio hungatei</name>
    <dbReference type="NCBI Taxonomy" id="185008"/>
    <lineage>
        <taxon>Bacteria</taxon>
        <taxon>Bacillati</taxon>
        <taxon>Bacillota</taxon>
        <taxon>Clostridia</taxon>
        <taxon>Lachnospirales</taxon>
        <taxon>Lachnospiraceae</taxon>
        <taxon>Butyrivibrio</taxon>
    </lineage>
</organism>
<evidence type="ECO:0000259" key="5">
    <source>
        <dbReference type="PROSITE" id="PS50110"/>
    </source>
</evidence>
<dbReference type="PROSITE" id="PS50110">
    <property type="entry name" value="RESPONSE_REGULATORY"/>
    <property type="match status" value="1"/>
</dbReference>
<sequence length="252" mass="28802">MFDKKILLVRNDTTFMVNAIKKSLIDNHFLVAESSYSISDISANKEGASLAILYTDSDFVEHQDAIIYFKDLCMEENMIVIIIGDNDAFKFIHRFIPKEDIACELTRPLDMDGLLGKIFIVTDDEYIQRKRKCVLIVDDDFTYLQMLREWLKEDFRVGVANSGAQAVAWLANNKADLILLDYDMPVIDGPKVMEMLKKESFSSGIPVMFLTGKNDKKSVTEVLALKPADYLLKSIDREKLLATLKNFFESKE</sequence>
<evidence type="ECO:0000256" key="1">
    <source>
        <dbReference type="ARBA" id="ARBA00018672"/>
    </source>
</evidence>
<evidence type="ECO:0000256" key="3">
    <source>
        <dbReference type="ARBA" id="ARBA00024867"/>
    </source>
</evidence>
<dbReference type="GO" id="GO:0000160">
    <property type="term" value="P:phosphorelay signal transduction system"/>
    <property type="evidence" value="ECO:0007669"/>
    <property type="project" value="InterPro"/>
</dbReference>
<reference evidence="7" key="1">
    <citation type="submission" date="2016-10" db="EMBL/GenBank/DDBJ databases">
        <authorList>
            <person name="Varghese N."/>
            <person name="Submissions S."/>
        </authorList>
    </citation>
    <scope>NUCLEOTIDE SEQUENCE [LARGE SCALE GENOMIC DNA]</scope>
    <source>
        <strain evidence="7">XBD2006</strain>
    </source>
</reference>
<evidence type="ECO:0000313" key="6">
    <source>
        <dbReference type="EMBL" id="SCX75130.1"/>
    </source>
</evidence>
<proteinExistence type="predicted"/>
<protein>
    <recommendedName>
        <fullName evidence="1">Stage 0 sporulation protein A homolog</fullName>
    </recommendedName>
</protein>
<keyword evidence="2 4" id="KW-0597">Phosphoprotein</keyword>
<feature type="modified residue" description="4-aspartylphosphate" evidence="4">
    <location>
        <position position="181"/>
    </location>
</feature>
<evidence type="ECO:0000313" key="7">
    <source>
        <dbReference type="Proteomes" id="UP000183047"/>
    </source>
</evidence>
<comment type="function">
    <text evidence="3">May play the central regulatory role in sporulation. It may be an element of the effector pathway responsible for the activation of sporulation genes in response to nutritional stress. Spo0A may act in concert with spo0H (a sigma factor) to control the expression of some genes that are critical to the sporulation process.</text>
</comment>
<keyword evidence="7" id="KW-1185">Reference proteome</keyword>
<dbReference type="EMBL" id="FMUR01000003">
    <property type="protein sequence ID" value="SCX75130.1"/>
    <property type="molecule type" value="Genomic_DNA"/>
</dbReference>
<accession>A0A1G5AB59</accession>
<dbReference type="SMART" id="SM00448">
    <property type="entry name" value="REC"/>
    <property type="match status" value="1"/>
</dbReference>
<dbReference type="AlphaFoldDB" id="A0A1G5AB59"/>
<feature type="domain" description="Response regulatory" evidence="5">
    <location>
        <begin position="133"/>
        <end position="248"/>
    </location>
</feature>
<dbReference type="Gene3D" id="3.40.50.2300">
    <property type="match status" value="1"/>
</dbReference>
<gene>
    <name evidence="6" type="ORF">SAMN02910451_00066</name>
</gene>
<dbReference type="InterPro" id="IPR050595">
    <property type="entry name" value="Bact_response_regulator"/>
</dbReference>
<evidence type="ECO:0000256" key="2">
    <source>
        <dbReference type="ARBA" id="ARBA00022553"/>
    </source>
</evidence>
<dbReference type="Proteomes" id="UP000183047">
    <property type="component" value="Unassembled WGS sequence"/>
</dbReference>
<dbReference type="InterPro" id="IPR011006">
    <property type="entry name" value="CheY-like_superfamily"/>
</dbReference>
<dbReference type="PANTHER" id="PTHR44591:SF3">
    <property type="entry name" value="RESPONSE REGULATORY DOMAIN-CONTAINING PROTEIN"/>
    <property type="match status" value="1"/>
</dbReference>
<dbReference type="PANTHER" id="PTHR44591">
    <property type="entry name" value="STRESS RESPONSE REGULATOR PROTEIN 1"/>
    <property type="match status" value="1"/>
</dbReference>
<dbReference type="SUPFAM" id="SSF52172">
    <property type="entry name" value="CheY-like"/>
    <property type="match status" value="1"/>
</dbReference>
<dbReference type="Pfam" id="PF00072">
    <property type="entry name" value="Response_reg"/>
    <property type="match status" value="1"/>
</dbReference>
<evidence type="ECO:0000256" key="4">
    <source>
        <dbReference type="PROSITE-ProRule" id="PRU00169"/>
    </source>
</evidence>
<dbReference type="RefSeq" id="WP_074460949.1">
    <property type="nucleotide sequence ID" value="NZ_FMUR01000003.1"/>
</dbReference>
<dbReference type="OrthoDB" id="1706569at2"/>
<dbReference type="InterPro" id="IPR001789">
    <property type="entry name" value="Sig_transdc_resp-reg_receiver"/>
</dbReference>